<dbReference type="RefSeq" id="WP_259961345.1">
    <property type="nucleotide sequence ID" value="NZ_JAOAMV010000002.1"/>
</dbReference>
<comment type="caution">
    <text evidence="1">The sequence shown here is derived from an EMBL/GenBank/DDBJ whole genome shotgun (WGS) entry which is preliminary data.</text>
</comment>
<dbReference type="PANTHER" id="PTHR39456:SF1">
    <property type="entry name" value="METAL-DEPENDENT HYDROLASE"/>
    <property type="match status" value="1"/>
</dbReference>
<accession>A0A9X2W0D6</accession>
<dbReference type="InterPro" id="IPR016516">
    <property type="entry name" value="UCP07580"/>
</dbReference>
<evidence type="ECO:0000313" key="1">
    <source>
        <dbReference type="EMBL" id="MCT2558516.1"/>
    </source>
</evidence>
<dbReference type="AlphaFoldDB" id="A0A9X2W0D6"/>
<organism evidence="1 2">
    <name type="scientific">Tsuneonella litorea</name>
    <dbReference type="NCBI Taxonomy" id="2976475"/>
    <lineage>
        <taxon>Bacteria</taxon>
        <taxon>Pseudomonadati</taxon>
        <taxon>Pseudomonadota</taxon>
        <taxon>Alphaproteobacteria</taxon>
        <taxon>Sphingomonadales</taxon>
        <taxon>Erythrobacteraceae</taxon>
        <taxon>Tsuneonella</taxon>
    </lineage>
</organism>
<dbReference type="Proteomes" id="UP001142648">
    <property type="component" value="Unassembled WGS sequence"/>
</dbReference>
<reference evidence="1" key="1">
    <citation type="submission" date="2022-09" db="EMBL/GenBank/DDBJ databases">
        <title>The genome sequence of Tsuneonella sp. YG55.</title>
        <authorList>
            <person name="Liu Y."/>
        </authorList>
    </citation>
    <scope>NUCLEOTIDE SEQUENCE</scope>
    <source>
        <strain evidence="1">YG55</strain>
    </source>
</reference>
<keyword evidence="1" id="KW-0378">Hydrolase</keyword>
<keyword evidence="2" id="KW-1185">Reference proteome</keyword>
<proteinExistence type="predicted"/>
<sequence>MNAPARFDLEQAASAAPTATPADLDIVVRDRRFLRGQKAKRWWLNGDPIATAWFNALSATFPRGEAFFIESVRAFRDGADPKLAGEIRAFIKQEINHTREHIVLNKLAEDSGYDIGFIDKRVEELLALLKDRPAYLNLAATMALEHFTAMFGQELLANPKHLEGAEGDLGDIWRWHSVEEIEHKGVAYDTWLHATRDWSRWKRWKVKSLMMVLVTKRFIGNRVKDMKDLLAQDGLTGWKVTARIWAYLLLRPGFLRRIALPWLAFFLPGFHPWNEDDRHLISKYEGDFADALLPA</sequence>
<dbReference type="PANTHER" id="PTHR39456">
    <property type="entry name" value="METAL-DEPENDENT HYDROLASE"/>
    <property type="match status" value="1"/>
</dbReference>
<dbReference type="Pfam" id="PF10118">
    <property type="entry name" value="Metal_hydrol"/>
    <property type="match status" value="1"/>
</dbReference>
<dbReference type="PIRSF" id="PIRSF007580">
    <property type="entry name" value="UCP07580"/>
    <property type="match status" value="1"/>
</dbReference>
<protein>
    <submittedName>
        <fullName evidence="1">Metal-dependent hydrolase</fullName>
    </submittedName>
</protein>
<gene>
    <name evidence="1" type="ORF">N0B51_05935</name>
</gene>
<name>A0A9X2W0D6_9SPHN</name>
<dbReference type="GO" id="GO:0016787">
    <property type="term" value="F:hydrolase activity"/>
    <property type="evidence" value="ECO:0007669"/>
    <property type="project" value="UniProtKB-KW"/>
</dbReference>
<evidence type="ECO:0000313" key="2">
    <source>
        <dbReference type="Proteomes" id="UP001142648"/>
    </source>
</evidence>
<dbReference type="EMBL" id="JAOAMV010000002">
    <property type="protein sequence ID" value="MCT2558516.1"/>
    <property type="molecule type" value="Genomic_DNA"/>
</dbReference>